<evidence type="ECO:0000256" key="11">
    <source>
        <dbReference type="ARBA" id="ARBA00023065"/>
    </source>
</evidence>
<proteinExistence type="inferred from homology"/>
<keyword evidence="9" id="KW-0375">Hydrogen ion transport</keyword>
<keyword evidence="17" id="KW-1185">Reference proteome</keyword>
<evidence type="ECO:0000313" key="16">
    <source>
        <dbReference type="EMBL" id="RXH57284.1"/>
    </source>
</evidence>
<dbReference type="InterPro" id="IPR022522">
    <property type="entry name" value="Flagellar_motor_stator_MotA"/>
</dbReference>
<dbReference type="NCBIfam" id="TIGR03818">
    <property type="entry name" value="MotA1"/>
    <property type="match status" value="1"/>
</dbReference>
<evidence type="ECO:0000256" key="5">
    <source>
        <dbReference type="ARBA" id="ARBA00022500"/>
    </source>
</evidence>
<dbReference type="PANTHER" id="PTHR30433">
    <property type="entry name" value="CHEMOTAXIS PROTEIN MOTA"/>
    <property type="match status" value="1"/>
</dbReference>
<evidence type="ECO:0000256" key="7">
    <source>
        <dbReference type="ARBA" id="ARBA00022692"/>
    </source>
</evidence>
<evidence type="ECO:0000256" key="13">
    <source>
        <dbReference type="SAM" id="Phobius"/>
    </source>
</evidence>
<keyword evidence="7 13" id="KW-0812">Transmembrane</keyword>
<organism evidence="16 17">
    <name type="scientific">Granulicella sibirica</name>
    <dbReference type="NCBI Taxonomy" id="2479048"/>
    <lineage>
        <taxon>Bacteria</taxon>
        <taxon>Pseudomonadati</taxon>
        <taxon>Acidobacteriota</taxon>
        <taxon>Terriglobia</taxon>
        <taxon>Terriglobales</taxon>
        <taxon>Acidobacteriaceae</taxon>
        <taxon>Granulicella</taxon>
    </lineage>
</organism>
<evidence type="ECO:0000259" key="15">
    <source>
        <dbReference type="Pfam" id="PF20560"/>
    </source>
</evidence>
<dbReference type="PANTHER" id="PTHR30433:SF4">
    <property type="entry name" value="MOTILITY PROTEIN A"/>
    <property type="match status" value="1"/>
</dbReference>
<feature type="transmembrane region" description="Helical" evidence="13">
    <location>
        <begin position="171"/>
        <end position="191"/>
    </location>
</feature>
<evidence type="ECO:0000256" key="6">
    <source>
        <dbReference type="ARBA" id="ARBA00022519"/>
    </source>
</evidence>
<evidence type="ECO:0000313" key="17">
    <source>
        <dbReference type="Proteomes" id="UP000289437"/>
    </source>
</evidence>
<keyword evidence="5" id="KW-0145">Chemotaxis</keyword>
<keyword evidence="16" id="KW-0966">Cell projection</keyword>
<dbReference type="GO" id="GO:0006935">
    <property type="term" value="P:chemotaxis"/>
    <property type="evidence" value="ECO:0007669"/>
    <property type="project" value="UniProtKB-KW"/>
</dbReference>
<keyword evidence="8" id="KW-0283">Flagellar rotation</keyword>
<dbReference type="Proteomes" id="UP000289437">
    <property type="component" value="Unassembled WGS sequence"/>
</dbReference>
<dbReference type="OrthoDB" id="9782603at2"/>
<feature type="transmembrane region" description="Helical" evidence="13">
    <location>
        <begin position="203"/>
        <end position="224"/>
    </location>
</feature>
<dbReference type="InterPro" id="IPR000540">
    <property type="entry name" value="Flag_MotA_CS"/>
</dbReference>
<evidence type="ECO:0000256" key="3">
    <source>
        <dbReference type="ARBA" id="ARBA00022448"/>
    </source>
</evidence>
<keyword evidence="12 13" id="KW-0472">Membrane</keyword>
<reference evidence="17" key="2">
    <citation type="submission" date="2019-02" db="EMBL/GenBank/DDBJ databases">
        <title>Granulicella sibirica sp. nov., a psychrotolerant acidobacterium isolated from an organic soil layer in forested tundra, West Siberia.</title>
        <authorList>
            <person name="Oshkin I.Y."/>
            <person name="Kulichevskaya I.S."/>
            <person name="Rijpstra W.I.C."/>
            <person name="Sinninghe Damste J.S."/>
            <person name="Rakitin A.L."/>
            <person name="Ravin N.V."/>
            <person name="Dedysh S.N."/>
        </authorList>
    </citation>
    <scope>NUCLEOTIDE SEQUENCE [LARGE SCALE GENOMIC DNA]</scope>
    <source>
        <strain evidence="17">AF10</strain>
    </source>
</reference>
<keyword evidence="16" id="KW-0969">Cilium</keyword>
<dbReference type="GO" id="GO:1902600">
    <property type="term" value="P:proton transmembrane transport"/>
    <property type="evidence" value="ECO:0007669"/>
    <property type="project" value="UniProtKB-KW"/>
</dbReference>
<dbReference type="RefSeq" id="WP_128911477.1">
    <property type="nucleotide sequence ID" value="NZ_RDSM01000001.1"/>
</dbReference>
<comment type="subcellular location">
    <subcellularLocation>
        <location evidence="1">Cell inner membrane</location>
        <topology evidence="1">Multi-pass membrane protein</topology>
    </subcellularLocation>
</comment>
<keyword evidence="11" id="KW-0406">Ion transport</keyword>
<evidence type="ECO:0000259" key="14">
    <source>
        <dbReference type="Pfam" id="PF01618"/>
    </source>
</evidence>
<keyword evidence="10 13" id="KW-1133">Transmembrane helix</keyword>
<sequence>MISIVGIVVVIGAVIGGFLMEKGQLAVLIQPAELVTIGGAALGTLIVANPIYILKGIIAGVMGILKGSPFTKQRYTETLKMMFDLFAKARKEGLVAIEADVEGPDKSTIFAAYPKFLHDHHIRDFVCDTMRMAITGGVLAFDVEQMMELDMEVHHQSTALPTTALNTVADALPGLGIVAAVLGIVVTMGALGGPPEEIGHKVAAALVGTFLGILLCYGVLGPLASMMSKLNDQEHAYYHILRVVMMAFIKGTTPILAVELARRAIPAHLRPSFQEVEKACRAKGAAVAA</sequence>
<name>A0A4V1L5X5_9BACT</name>
<reference evidence="16 17" key="1">
    <citation type="submission" date="2018-11" db="EMBL/GenBank/DDBJ databases">
        <authorList>
            <person name="Mardanov A.V."/>
            <person name="Ravin N.V."/>
            <person name="Dedysh S.N."/>
        </authorList>
    </citation>
    <scope>NUCLEOTIDE SEQUENCE [LARGE SCALE GENOMIC DNA]</scope>
    <source>
        <strain evidence="16 17">AF10</strain>
    </source>
</reference>
<keyword evidence="6" id="KW-0997">Cell inner membrane</keyword>
<evidence type="ECO:0000256" key="9">
    <source>
        <dbReference type="ARBA" id="ARBA00022781"/>
    </source>
</evidence>
<feature type="transmembrane region" description="Helical" evidence="13">
    <location>
        <begin position="236"/>
        <end position="261"/>
    </location>
</feature>
<comment type="caution">
    <text evidence="16">The sequence shown here is derived from an EMBL/GenBank/DDBJ whole genome shotgun (WGS) entry which is preliminary data.</text>
</comment>
<evidence type="ECO:0000256" key="8">
    <source>
        <dbReference type="ARBA" id="ARBA00022779"/>
    </source>
</evidence>
<dbReference type="InterPro" id="IPR047055">
    <property type="entry name" value="MotA-like"/>
</dbReference>
<dbReference type="PROSITE" id="PS01307">
    <property type="entry name" value="MOTA"/>
    <property type="match status" value="1"/>
</dbReference>
<feature type="domain" description="MotA/TolQ/ExbB proton channel" evidence="14">
    <location>
        <begin position="122"/>
        <end position="236"/>
    </location>
</feature>
<evidence type="ECO:0000256" key="4">
    <source>
        <dbReference type="ARBA" id="ARBA00022475"/>
    </source>
</evidence>
<dbReference type="AlphaFoldDB" id="A0A4V1L5X5"/>
<keyword evidence="3" id="KW-0813">Transport</keyword>
<evidence type="ECO:0000256" key="2">
    <source>
        <dbReference type="ARBA" id="ARBA00008038"/>
    </source>
</evidence>
<dbReference type="EMBL" id="RDSM01000001">
    <property type="protein sequence ID" value="RXH57284.1"/>
    <property type="molecule type" value="Genomic_DNA"/>
</dbReference>
<evidence type="ECO:0000256" key="12">
    <source>
        <dbReference type="ARBA" id="ARBA00023136"/>
    </source>
</evidence>
<gene>
    <name evidence="16" type="ORF">GRAN_0594</name>
</gene>
<dbReference type="InterPro" id="IPR046786">
    <property type="entry name" value="MotA_N"/>
</dbReference>
<evidence type="ECO:0000256" key="10">
    <source>
        <dbReference type="ARBA" id="ARBA00022989"/>
    </source>
</evidence>
<comment type="similarity">
    <text evidence="2">Belongs to the MotA family.</text>
</comment>
<dbReference type="Pfam" id="PF01618">
    <property type="entry name" value="MotA_ExbB"/>
    <property type="match status" value="1"/>
</dbReference>
<dbReference type="InterPro" id="IPR002898">
    <property type="entry name" value="MotA_ExbB_proton_chnl"/>
</dbReference>
<dbReference type="Pfam" id="PF20560">
    <property type="entry name" value="MotA_N"/>
    <property type="match status" value="1"/>
</dbReference>
<keyword evidence="4" id="KW-1003">Cell membrane</keyword>
<accession>A0A4V1L5X5</accession>
<dbReference type="GO" id="GO:0005886">
    <property type="term" value="C:plasma membrane"/>
    <property type="evidence" value="ECO:0007669"/>
    <property type="project" value="UniProtKB-SubCell"/>
</dbReference>
<feature type="domain" description="Motility protein A N-terminal" evidence="15">
    <location>
        <begin position="4"/>
        <end position="93"/>
    </location>
</feature>
<protein>
    <submittedName>
        <fullName evidence="16">Flagellar motor rotation protein MotA</fullName>
    </submittedName>
</protein>
<keyword evidence="16" id="KW-0282">Flagellum</keyword>
<evidence type="ECO:0000256" key="1">
    <source>
        <dbReference type="ARBA" id="ARBA00004429"/>
    </source>
</evidence>
<dbReference type="GO" id="GO:0071978">
    <property type="term" value="P:bacterial-type flagellum-dependent swarming motility"/>
    <property type="evidence" value="ECO:0007669"/>
    <property type="project" value="InterPro"/>
</dbReference>